<dbReference type="RefSeq" id="XP_011645457.1">
    <property type="nucleotide sequence ID" value="XM_011647155.1"/>
</dbReference>
<dbReference type="InterPro" id="IPR028043">
    <property type="entry name" value="PAAT-like"/>
</dbReference>
<dbReference type="GeneID" id="105432369"/>
<reference evidence="3 4" key="1">
    <citation type="submission" date="2025-04" db="UniProtKB">
        <authorList>
            <consortium name="RefSeq"/>
        </authorList>
    </citation>
    <scope>IDENTIFICATION</scope>
</reference>
<dbReference type="RefSeq" id="XP_011645456.1">
    <property type="nucleotide sequence ID" value="XM_011647154.1"/>
</dbReference>
<evidence type="ECO:0000313" key="2">
    <source>
        <dbReference type="Proteomes" id="UP000504615"/>
    </source>
</evidence>
<name>A0A6I9WQH0_9HYME</name>
<gene>
    <name evidence="3 4" type="primary">LOC105432369</name>
</gene>
<feature type="compositionally biased region" description="Basic and acidic residues" evidence="1">
    <location>
        <begin position="393"/>
        <end position="402"/>
    </location>
</feature>
<accession>A0A6I9WQH0</accession>
<evidence type="ECO:0000313" key="4">
    <source>
        <dbReference type="RefSeq" id="XP_011645457.1"/>
    </source>
</evidence>
<proteinExistence type="predicted"/>
<keyword evidence="2" id="KW-1185">Reference proteome</keyword>
<dbReference type="KEGG" id="pbar:105432369"/>
<dbReference type="Pfam" id="PF14958">
    <property type="entry name" value="PAAT-like"/>
    <property type="match status" value="1"/>
</dbReference>
<dbReference type="OrthoDB" id="7880149at2759"/>
<evidence type="ECO:0000313" key="3">
    <source>
        <dbReference type="RefSeq" id="XP_011645456.1"/>
    </source>
</evidence>
<evidence type="ECO:0000256" key="1">
    <source>
        <dbReference type="SAM" id="MobiDB-lite"/>
    </source>
</evidence>
<sequence length="454" mass="52623">MEVMNIEDTSESHALLSMKHCDSPLLISCNWQINNNKQFIDAVTIAPMQHAPVRINCEDVASLDTCIALQPVNSSVDSNTEPCMLDIKVTNCQRIARIAIVSEGNVLEIFKQFGEYETTILAEFVDEYEDNIVFLGETMIRPPTTEISIKFIRTKNKSPPMWVYGIRLFLTDSTKEAKSSAFDYDIIQTFLSNASNDKTSQGFKMAKKVFEFYDRQEIMNKEKIFQTLASGSKDERCINEMKRSNNEEEFPNCRDKQSNASECKNNEMEYPTREGNYKTSDTEKDITSYDNKTRSRKEAKSSAFNYKDFMQTFLSNSSNDKMSQQFEVMELFGFYNKQELNNEQFHQKILETVALNSNSFKHKNEIDNGKECLSHRDDYKKSDSLKNKNLRSNSDKDCTDCEDQKKSDIDIKIYIDNKFHDIEKRLMERIDKMEANTNQKLNTILEKLESQLSL</sequence>
<feature type="region of interest" description="Disordered" evidence="1">
    <location>
        <begin position="270"/>
        <end position="294"/>
    </location>
</feature>
<dbReference type="Proteomes" id="UP000504615">
    <property type="component" value="Unplaced"/>
</dbReference>
<feature type="region of interest" description="Disordered" evidence="1">
    <location>
        <begin position="383"/>
        <end position="402"/>
    </location>
</feature>
<protein>
    <submittedName>
        <fullName evidence="3 4">Uncharacterized protein LOC105432369</fullName>
    </submittedName>
</protein>
<organism evidence="2 4">
    <name type="scientific">Pogonomyrmex barbatus</name>
    <name type="common">red harvester ant</name>
    <dbReference type="NCBI Taxonomy" id="144034"/>
    <lineage>
        <taxon>Eukaryota</taxon>
        <taxon>Metazoa</taxon>
        <taxon>Ecdysozoa</taxon>
        <taxon>Arthropoda</taxon>
        <taxon>Hexapoda</taxon>
        <taxon>Insecta</taxon>
        <taxon>Pterygota</taxon>
        <taxon>Neoptera</taxon>
        <taxon>Endopterygota</taxon>
        <taxon>Hymenoptera</taxon>
        <taxon>Apocrita</taxon>
        <taxon>Aculeata</taxon>
        <taxon>Formicoidea</taxon>
        <taxon>Formicidae</taxon>
        <taxon>Myrmicinae</taxon>
        <taxon>Pogonomyrmex</taxon>
    </lineage>
</organism>
<dbReference type="AlphaFoldDB" id="A0A6I9WQH0"/>